<evidence type="ECO:0000259" key="2">
    <source>
        <dbReference type="Pfam" id="PF07833"/>
    </source>
</evidence>
<evidence type="ECO:0000313" key="6">
    <source>
        <dbReference type="Proteomes" id="UP000263273"/>
    </source>
</evidence>
<dbReference type="InterPro" id="IPR018391">
    <property type="entry name" value="PQQ_b-propeller_rpt"/>
</dbReference>
<dbReference type="InterPro" id="IPR002372">
    <property type="entry name" value="PQQ_rpt_dom"/>
</dbReference>
<gene>
    <name evidence="5" type="ORF">DDZ44_10615</name>
</gene>
<dbReference type="Pfam" id="PF07833">
    <property type="entry name" value="Cu_amine_oxidN1"/>
    <property type="match status" value="1"/>
</dbReference>
<dbReference type="EMBL" id="DNZF01000229">
    <property type="protein sequence ID" value="HBK54378.1"/>
    <property type="molecule type" value="Genomic_DNA"/>
</dbReference>
<dbReference type="InterPro" id="IPR036582">
    <property type="entry name" value="Mao_N_sf"/>
</dbReference>
<dbReference type="InterPro" id="IPR032812">
    <property type="entry name" value="SbsA_Ig"/>
</dbReference>
<dbReference type="Pfam" id="PF13360">
    <property type="entry name" value="PQQ_2"/>
    <property type="match status" value="1"/>
</dbReference>
<keyword evidence="1" id="KW-0732">Signal</keyword>
<dbReference type="Gene3D" id="2.40.10.480">
    <property type="match status" value="1"/>
</dbReference>
<organism evidence="5 6">
    <name type="scientific">Syntrophomonas wolfei</name>
    <dbReference type="NCBI Taxonomy" id="863"/>
    <lineage>
        <taxon>Bacteria</taxon>
        <taxon>Bacillati</taxon>
        <taxon>Bacillota</taxon>
        <taxon>Clostridia</taxon>
        <taxon>Eubacteriales</taxon>
        <taxon>Syntrophomonadaceae</taxon>
        <taxon>Syntrophomonas</taxon>
    </lineage>
</organism>
<evidence type="ECO:0000256" key="1">
    <source>
        <dbReference type="ARBA" id="ARBA00022729"/>
    </source>
</evidence>
<reference evidence="5 6" key="1">
    <citation type="journal article" date="2018" name="Nat. Biotechnol.">
        <title>A standardized bacterial taxonomy based on genome phylogeny substantially revises the tree of life.</title>
        <authorList>
            <person name="Parks D.H."/>
            <person name="Chuvochina M."/>
            <person name="Waite D.W."/>
            <person name="Rinke C."/>
            <person name="Skarshewski A."/>
            <person name="Chaumeil P.A."/>
            <person name="Hugenholtz P."/>
        </authorList>
    </citation>
    <scope>NUCLEOTIDE SEQUENCE [LARGE SCALE GENOMIC DNA]</scope>
    <source>
        <strain evidence="5">UBA10948</strain>
    </source>
</reference>
<feature type="domain" description="Copper amine oxidase-like N-terminal" evidence="2">
    <location>
        <begin position="522"/>
        <end position="624"/>
    </location>
</feature>
<feature type="domain" description="Pyrrolo-quinoline quinone repeat" evidence="4">
    <location>
        <begin position="84"/>
        <end position="205"/>
    </location>
</feature>
<dbReference type="InterPro" id="IPR015943">
    <property type="entry name" value="WD40/YVTN_repeat-like_dom_sf"/>
</dbReference>
<dbReference type="Pfam" id="PF13205">
    <property type="entry name" value="Big_5"/>
    <property type="match status" value="1"/>
</dbReference>
<feature type="domain" description="SbsA Ig-like" evidence="3">
    <location>
        <begin position="395"/>
        <end position="496"/>
    </location>
</feature>
<dbReference type="PANTHER" id="PTHR34512:SF30">
    <property type="entry name" value="OUTER MEMBRANE PROTEIN ASSEMBLY FACTOR BAMB"/>
    <property type="match status" value="1"/>
</dbReference>
<evidence type="ECO:0000259" key="4">
    <source>
        <dbReference type="Pfam" id="PF13360"/>
    </source>
</evidence>
<dbReference type="SUPFAM" id="SSF50998">
    <property type="entry name" value="Quinoprotein alcohol dehydrogenase-like"/>
    <property type="match status" value="1"/>
</dbReference>
<dbReference type="Gene3D" id="3.30.457.10">
    <property type="entry name" value="Copper amine oxidase-like, N-terminal domain"/>
    <property type="match status" value="1"/>
</dbReference>
<protein>
    <submittedName>
        <fullName evidence="5">Uncharacterized protein</fullName>
    </submittedName>
</protein>
<dbReference type="SUPFAM" id="SSF101898">
    <property type="entry name" value="NHL repeat"/>
    <property type="match status" value="1"/>
</dbReference>
<dbReference type="SMART" id="SM00564">
    <property type="entry name" value="PQQ"/>
    <property type="match status" value="7"/>
</dbReference>
<evidence type="ECO:0000313" key="5">
    <source>
        <dbReference type="EMBL" id="HBK54378.1"/>
    </source>
</evidence>
<dbReference type="InterPro" id="IPR011047">
    <property type="entry name" value="Quinoprotein_ADH-like_sf"/>
</dbReference>
<dbReference type="Proteomes" id="UP000263273">
    <property type="component" value="Unassembled WGS sequence"/>
</dbReference>
<accession>A0A354YYF9</accession>
<comment type="caution">
    <text evidence="5">The sequence shown here is derived from an EMBL/GenBank/DDBJ whole genome shotgun (WGS) entry which is preliminary data.</text>
</comment>
<evidence type="ECO:0000259" key="3">
    <source>
        <dbReference type="Pfam" id="PF13205"/>
    </source>
</evidence>
<dbReference type="RefSeq" id="WP_276623759.1">
    <property type="nucleotide sequence ID" value="NZ_DCDX01000068.1"/>
</dbReference>
<dbReference type="InterPro" id="IPR012854">
    <property type="entry name" value="Cu_amine_oxidase-like_N"/>
</dbReference>
<sequence>MKTKSTSLSILGVLVLLLVGMAWGGTSLLTSEQAWAEEIAFDQNQGGYGGYQAGLYDSEAVQPAADNWTRQSRYTAGTSPRFKWEFSIASPIVGTAVIGADGTLYFGARNGIFYAVDRDGKERWSFRTGYEIVSSAAIGADGTIYTSSKDGSLYALNPNGTLKWVFIADNIFESSPVIGADGTLYIGGKDGRLYAVNPDGSEKWIFPTAGIDNAVAVGNDGFIYVSTRDGKLFCLKADGTEKWKCNLEAITSSPALDKDGNIYICSGKSLYLVSPQGKIRFAYNLNGSSEVNPPLAIACDGSIYAGADVLYRFAPSGTANWTAAVFNCSAPLLGADGTVYVASSHSSGMLYAIAKDGSKIWDYPVGGIEGGVALGEDGIIYVGSRDGKLYAIETCPLEVKACDPPHASENIALDKTIRITLNKGVLTDRGYDRINLTDELTNIISIQKSMEGNTLVVDPTVKLEKNHNYSLKIPADAFKDITGGNLKEDFILRFSTFSEKSQVKAEFTIGQKIYRSDEEIRAMNAIPFLQNGRSFVPVRYLALALGVPENAIIWDDSTQSVKLLRNEVTVEVSTKNNRIIINGKTAEMDITPLNKEGHIYLPARFIAEAFGFRVDWNQARQTIQMVSAN</sequence>
<name>A0A354YYF9_9FIRM</name>
<proteinExistence type="predicted"/>
<dbReference type="Gene3D" id="2.130.10.10">
    <property type="entry name" value="YVTN repeat-like/Quinoprotein amine dehydrogenase"/>
    <property type="match status" value="1"/>
</dbReference>
<dbReference type="STRING" id="378794.GCA_001570625_00228"/>
<dbReference type="AlphaFoldDB" id="A0A354YYF9"/>
<dbReference type="SUPFAM" id="SSF55383">
    <property type="entry name" value="Copper amine oxidase, domain N"/>
    <property type="match status" value="2"/>
</dbReference>
<dbReference type="PANTHER" id="PTHR34512">
    <property type="entry name" value="CELL SURFACE PROTEIN"/>
    <property type="match status" value="1"/>
</dbReference>